<evidence type="ECO:0000313" key="5">
    <source>
        <dbReference type="EMBL" id="RRB02892.1"/>
    </source>
</evidence>
<sequence>MPKKQSKVKLSLSSRGNKKEGGKEERLKGRFYSFGIFIISFLLSSLPPFLLSSTAQTLSPQAKVSLITVSPGPELYSSFGHTALWISDPMYGLDRVYNYGTFDFRTGNFYIKFLRGTLPYILSVHSMSAMIYASQEENRSVKEQILNLSAAQKQRIFELLETNYRPENREYRYKFYYDNCSTRPRDMLAKTCGDSLRFLNVVDSTLSYRDWMNRYLTNQTWARMGMNLGIGYPADIQASSWQAMYLPDNVFDEAEKAQLKTADGKETPLVANSLFLFRATTADESNAFLTYLLSPDFFFAVLLVVVFLITRRQRKRRENGFWLDRLLFGFVGVWGWFLVFLWFGTDHGVTTWNPALLFIMPLHIPLIFWVTRQRNPQTIRTYFLLTMVGLVAFFLYAFFQDYLYGFTFFLLTLLFRAFYQYRSASTQIAQTSYVRS</sequence>
<feature type="transmembrane region" description="Helical" evidence="2">
    <location>
        <begin position="288"/>
        <end position="310"/>
    </location>
</feature>
<feature type="transmembrane region" description="Helical" evidence="2">
    <location>
        <begin position="322"/>
        <end position="343"/>
    </location>
</feature>
<organism evidence="5 6">
    <name type="scientific">Larkinella rosea</name>
    <dbReference type="NCBI Taxonomy" id="2025312"/>
    <lineage>
        <taxon>Bacteria</taxon>
        <taxon>Pseudomonadati</taxon>
        <taxon>Bacteroidota</taxon>
        <taxon>Cytophagia</taxon>
        <taxon>Cytophagales</taxon>
        <taxon>Spirosomataceae</taxon>
        <taxon>Larkinella</taxon>
    </lineage>
</organism>
<keyword evidence="2" id="KW-0812">Transmembrane</keyword>
<evidence type="ECO:0000259" key="4">
    <source>
        <dbReference type="Pfam" id="PF25221"/>
    </source>
</evidence>
<evidence type="ECO:0000313" key="6">
    <source>
        <dbReference type="Proteomes" id="UP000271925"/>
    </source>
</evidence>
<comment type="caution">
    <text evidence="5">The sequence shown here is derived from an EMBL/GenBank/DDBJ whole genome shotgun (WGS) entry which is preliminary data.</text>
</comment>
<keyword evidence="2" id="KW-0472">Membrane</keyword>
<dbReference type="OrthoDB" id="319167at2"/>
<feature type="region of interest" description="Disordered" evidence="1">
    <location>
        <begin position="1"/>
        <end position="21"/>
    </location>
</feature>
<dbReference type="InterPro" id="IPR057436">
    <property type="entry name" value="5TMH_Lnb"/>
</dbReference>
<feature type="transmembrane region" description="Helical" evidence="2">
    <location>
        <begin position="355"/>
        <end position="372"/>
    </location>
</feature>
<keyword evidence="2" id="KW-1133">Transmembrane helix</keyword>
<evidence type="ECO:0000259" key="3">
    <source>
        <dbReference type="Pfam" id="PF13387"/>
    </source>
</evidence>
<feature type="transmembrane region" description="Helical" evidence="2">
    <location>
        <begin position="31"/>
        <end position="51"/>
    </location>
</feature>
<evidence type="ECO:0000256" key="1">
    <source>
        <dbReference type="SAM" id="MobiDB-lite"/>
    </source>
</evidence>
<dbReference type="InterPro" id="IPR025178">
    <property type="entry name" value="Lnb_N"/>
</dbReference>
<keyword evidence="6" id="KW-1185">Reference proteome</keyword>
<reference evidence="5 6" key="1">
    <citation type="submission" date="2018-11" db="EMBL/GenBank/DDBJ databases">
        <authorList>
            <person name="Zhou Z."/>
            <person name="Wang G."/>
        </authorList>
    </citation>
    <scope>NUCLEOTIDE SEQUENCE [LARGE SCALE GENOMIC DNA]</scope>
    <source>
        <strain evidence="5 6">KCTC52004</strain>
    </source>
</reference>
<dbReference type="EMBL" id="RQJO01000009">
    <property type="protein sequence ID" value="RRB02892.1"/>
    <property type="molecule type" value="Genomic_DNA"/>
</dbReference>
<dbReference type="Pfam" id="PF25221">
    <property type="entry name" value="5TMH_Lnb"/>
    <property type="match status" value="1"/>
</dbReference>
<gene>
    <name evidence="5" type="ORF">EHT25_20865</name>
</gene>
<name>A0A3P1BPA4_9BACT</name>
<dbReference type="AlphaFoldDB" id="A0A3P1BPA4"/>
<feature type="transmembrane region" description="Helical" evidence="2">
    <location>
        <begin position="402"/>
        <end position="419"/>
    </location>
</feature>
<protein>
    <submittedName>
        <fullName evidence="5">DUF4105 domain-containing protein</fullName>
    </submittedName>
</protein>
<proteinExistence type="predicted"/>
<feature type="domain" description="Lnb N-terminal periplasmic" evidence="3">
    <location>
        <begin position="61"/>
        <end position="192"/>
    </location>
</feature>
<dbReference type="Proteomes" id="UP000271925">
    <property type="component" value="Unassembled WGS sequence"/>
</dbReference>
<accession>A0A3P1BPA4</accession>
<evidence type="ECO:0000256" key="2">
    <source>
        <dbReference type="SAM" id="Phobius"/>
    </source>
</evidence>
<dbReference type="Pfam" id="PF13387">
    <property type="entry name" value="Lnb_N"/>
    <property type="match status" value="1"/>
</dbReference>
<feature type="transmembrane region" description="Helical" evidence="2">
    <location>
        <begin position="379"/>
        <end position="396"/>
    </location>
</feature>
<feature type="domain" description="Lnb-like transmembrane" evidence="4">
    <location>
        <begin position="292"/>
        <end position="423"/>
    </location>
</feature>